<dbReference type="InterPro" id="IPR004474">
    <property type="entry name" value="LytR_CpsA_psr"/>
</dbReference>
<keyword evidence="2" id="KW-1133">Transmembrane helix</keyword>
<evidence type="ECO:0000256" key="2">
    <source>
        <dbReference type="SAM" id="Phobius"/>
    </source>
</evidence>
<sequence length="344" mass="39228">MSLKLKLIIISSLILIVFLIIIRPYYLFVTKTLHVSPIKTLLSLDGLKTYNNHVNILFLGIAGEDRDGPNLSDSIVVVSYDLKINHLTTISIPRDVWSEALQDKINSAYAYGEAKKKGAGFILAKAEVETITGQPIHYGAAINFDQFEKLIDFIGGVEVSVENSFIDKEFPIAGKENDLCDNDPHYKCRYKTVSFTKGVSLMDGQTALNFVRSRHAEGSEGTDFAREKRQQKVMEAIKNKLIAFVNKPDVVQYKKLYELADKLVKRDIDNQQLAIIFKNIILKKNFKQEKIVFSEDFFVNPTNNLDRYNGLWVLTPINDDARTIHKYIDCRLNQKTNCEQLKQK</sequence>
<dbReference type="PANTHER" id="PTHR33392:SF6">
    <property type="entry name" value="POLYISOPRENYL-TEICHOIC ACID--PEPTIDOGLYCAN TEICHOIC ACID TRANSFERASE TAGU"/>
    <property type="match status" value="1"/>
</dbReference>
<keyword evidence="2" id="KW-0812">Transmembrane</keyword>
<comment type="caution">
    <text evidence="4">The sequence shown here is derived from an EMBL/GenBank/DDBJ whole genome shotgun (WGS) entry which is preliminary data.</text>
</comment>
<dbReference type="Proteomes" id="UP000229699">
    <property type="component" value="Unassembled WGS sequence"/>
</dbReference>
<evidence type="ECO:0000259" key="3">
    <source>
        <dbReference type="Pfam" id="PF03816"/>
    </source>
</evidence>
<reference evidence="4 5" key="1">
    <citation type="submission" date="2017-09" db="EMBL/GenBank/DDBJ databases">
        <title>Depth-based differentiation of microbial function through sediment-hosted aquifers and enrichment of novel symbionts in the deep terrestrial subsurface.</title>
        <authorList>
            <person name="Probst A.J."/>
            <person name="Ladd B."/>
            <person name="Jarett J.K."/>
            <person name="Geller-Mcgrath D.E."/>
            <person name="Sieber C.M."/>
            <person name="Emerson J.B."/>
            <person name="Anantharaman K."/>
            <person name="Thomas B.C."/>
            <person name="Malmstrom R."/>
            <person name="Stieglmeier M."/>
            <person name="Klingl A."/>
            <person name="Woyke T."/>
            <person name="Ryan C.M."/>
            <person name="Banfield J.F."/>
        </authorList>
    </citation>
    <scope>NUCLEOTIDE SEQUENCE [LARGE SCALE GENOMIC DNA]</scope>
    <source>
        <strain evidence="4">CG22_combo_CG10-13_8_21_14_all_34_12</strain>
    </source>
</reference>
<organism evidence="4 5">
    <name type="scientific">Candidatus Roizmanbacteria bacterium CG22_combo_CG10-13_8_21_14_all_34_12</name>
    <dbReference type="NCBI Taxonomy" id="1974860"/>
    <lineage>
        <taxon>Bacteria</taxon>
        <taxon>Candidatus Roizmaniibacteriota</taxon>
    </lineage>
</organism>
<comment type="similarity">
    <text evidence="1">Belongs to the LytR/CpsA/Psr (LCP) family.</text>
</comment>
<dbReference type="InterPro" id="IPR050922">
    <property type="entry name" value="LytR/CpsA/Psr_CW_biosynth"/>
</dbReference>
<dbReference type="AlphaFoldDB" id="A0A2H0C1Z1"/>
<dbReference type="Pfam" id="PF03816">
    <property type="entry name" value="LytR_cpsA_psr"/>
    <property type="match status" value="1"/>
</dbReference>
<protein>
    <recommendedName>
        <fullName evidence="3">Cell envelope-related transcriptional attenuator domain-containing protein</fullName>
    </recommendedName>
</protein>
<dbReference type="EMBL" id="PCTC01000057">
    <property type="protein sequence ID" value="PIP63400.1"/>
    <property type="molecule type" value="Genomic_DNA"/>
</dbReference>
<keyword evidence="2" id="KW-0472">Membrane</keyword>
<dbReference type="Gene3D" id="3.40.630.190">
    <property type="entry name" value="LCP protein"/>
    <property type="match status" value="1"/>
</dbReference>
<proteinExistence type="inferred from homology"/>
<dbReference type="NCBIfam" id="TIGR00350">
    <property type="entry name" value="lytR_cpsA_psr"/>
    <property type="match status" value="1"/>
</dbReference>
<feature type="transmembrane region" description="Helical" evidence="2">
    <location>
        <begin position="7"/>
        <end position="28"/>
    </location>
</feature>
<gene>
    <name evidence="4" type="ORF">COW97_02705</name>
</gene>
<evidence type="ECO:0000313" key="5">
    <source>
        <dbReference type="Proteomes" id="UP000229699"/>
    </source>
</evidence>
<accession>A0A2H0C1Z1</accession>
<feature type="domain" description="Cell envelope-related transcriptional attenuator" evidence="3">
    <location>
        <begin position="72"/>
        <end position="241"/>
    </location>
</feature>
<name>A0A2H0C1Z1_9BACT</name>
<evidence type="ECO:0000256" key="1">
    <source>
        <dbReference type="ARBA" id="ARBA00006068"/>
    </source>
</evidence>
<evidence type="ECO:0000313" key="4">
    <source>
        <dbReference type="EMBL" id="PIP63400.1"/>
    </source>
</evidence>
<dbReference type="PANTHER" id="PTHR33392">
    <property type="entry name" value="POLYISOPRENYL-TEICHOIC ACID--PEPTIDOGLYCAN TEICHOIC ACID TRANSFERASE TAGU"/>
    <property type="match status" value="1"/>
</dbReference>